<organism evidence="5 6">
    <name type="scientific">Prevotella koreensis</name>
    <dbReference type="NCBI Taxonomy" id="2490854"/>
    <lineage>
        <taxon>Bacteria</taxon>
        <taxon>Pseudomonadati</taxon>
        <taxon>Bacteroidota</taxon>
        <taxon>Bacteroidia</taxon>
        <taxon>Bacteroidales</taxon>
        <taxon>Prevotellaceae</taxon>
        <taxon>Prevotella</taxon>
    </lineage>
</organism>
<accession>A0A3S0P6W5</accession>
<comment type="caution">
    <text evidence="5">The sequence shown here is derived from an EMBL/GenBank/DDBJ whole genome shotgun (WGS) entry which is preliminary data.</text>
</comment>
<evidence type="ECO:0000256" key="3">
    <source>
        <dbReference type="PROSITE-ProRule" id="PRU00339"/>
    </source>
</evidence>
<feature type="signal peptide" evidence="4">
    <location>
        <begin position="1"/>
        <end position="18"/>
    </location>
</feature>
<dbReference type="SMART" id="SM00028">
    <property type="entry name" value="TPR"/>
    <property type="match status" value="11"/>
</dbReference>
<feature type="repeat" description="TPR" evidence="3">
    <location>
        <begin position="226"/>
        <end position="259"/>
    </location>
</feature>
<dbReference type="Gene3D" id="1.25.40.10">
    <property type="entry name" value="Tetratricopeptide repeat domain"/>
    <property type="match status" value="4"/>
</dbReference>
<dbReference type="InterPro" id="IPR019734">
    <property type="entry name" value="TPR_rpt"/>
</dbReference>
<keyword evidence="2 3" id="KW-0802">TPR repeat</keyword>
<feature type="repeat" description="TPR" evidence="3">
    <location>
        <begin position="90"/>
        <end position="123"/>
    </location>
</feature>
<dbReference type="InterPro" id="IPR050498">
    <property type="entry name" value="Ycf3"/>
</dbReference>
<dbReference type="Pfam" id="PF13414">
    <property type="entry name" value="TPR_11"/>
    <property type="match status" value="2"/>
</dbReference>
<proteinExistence type="predicted"/>
<feature type="repeat" description="TPR" evidence="3">
    <location>
        <begin position="260"/>
        <end position="293"/>
    </location>
</feature>
<evidence type="ECO:0000313" key="5">
    <source>
        <dbReference type="EMBL" id="RUL58381.1"/>
    </source>
</evidence>
<dbReference type="Pfam" id="PF13174">
    <property type="entry name" value="TPR_6"/>
    <property type="match status" value="1"/>
</dbReference>
<dbReference type="AlphaFoldDB" id="A0A3S0P6W5"/>
<gene>
    <name evidence="5" type="ORF">EHV08_00410</name>
</gene>
<protein>
    <submittedName>
        <fullName evidence="5">Tetratricopeptide repeat protein</fullName>
    </submittedName>
</protein>
<reference evidence="5 6" key="1">
    <citation type="submission" date="2018-12" db="EMBL/GenBank/DDBJ databases">
        <title>Genome sequencing of Prevotella sp. KCOM 3155 (= JS262).</title>
        <authorList>
            <person name="Kook J.-K."/>
            <person name="Park S.-N."/>
            <person name="Lim Y.K."/>
        </authorList>
    </citation>
    <scope>NUCLEOTIDE SEQUENCE [LARGE SCALE GENOMIC DNA]</scope>
    <source>
        <strain evidence="5 6">KCOM 3155</strain>
    </source>
</reference>
<keyword evidence="6" id="KW-1185">Reference proteome</keyword>
<evidence type="ECO:0000313" key="6">
    <source>
        <dbReference type="Proteomes" id="UP000278983"/>
    </source>
</evidence>
<evidence type="ECO:0000256" key="1">
    <source>
        <dbReference type="ARBA" id="ARBA00022737"/>
    </source>
</evidence>
<dbReference type="PANTHER" id="PTHR44858:SF1">
    <property type="entry name" value="UDP-N-ACETYLGLUCOSAMINE--PEPTIDE N-ACETYLGLUCOSAMINYLTRANSFERASE SPINDLY-RELATED"/>
    <property type="match status" value="1"/>
</dbReference>
<dbReference type="PROSITE" id="PS50005">
    <property type="entry name" value="TPR"/>
    <property type="match status" value="4"/>
</dbReference>
<evidence type="ECO:0000256" key="4">
    <source>
        <dbReference type="SAM" id="SignalP"/>
    </source>
</evidence>
<keyword evidence="4" id="KW-0732">Signal</keyword>
<dbReference type="Proteomes" id="UP000278983">
    <property type="component" value="Unassembled WGS sequence"/>
</dbReference>
<feature type="chain" id="PRO_5018707011" evidence="4">
    <location>
        <begin position="19"/>
        <end position="654"/>
    </location>
</feature>
<sequence>MRRFLLCLSMLVPLFAMAQFNIDRLIMIGRSALYYEDYVLSIQYFNQAVTAKPFLYEPWFFRGVAKFYLDDYVGAENDCSEAIKRNPYVTGMYELRGLCRIRQKKFDDAISDYDMSIKYDPTSRGLWYNRVLCRIENKDFDRANTELDSMMVRWSDYSKAYSLKAEVCLMQKDTICGAQYLDKSLEIDPYDGETWTVRAMISLSRKQWRDADEQLGKAIHLKPNAVGNYVNRALARYNINNLRGAMDDYDKAIEIDPNNFMAHYNRGQLRVQVGDYNRAITDFDFIIQHEPQNFMAIFNRALLLDRTGNLRGAIRDYTSVINQFPNFWTGLHHRAQCYRRLGMTALAEQDEFRIFKAQNNKHFGIQQRWSKSKTREVRKRSEIDMDKYNQMVVADESTVEHEYDSEYRGKVQNRKTGEELMPMFALAFGQTANGIRSYTVFDVELEKLNSLKHTEENLYLVCNRNPLSEEESNRYFALIDKLSGEIAAAKDIYLISPLLMKRAAAYLQMQNFDDAINDLSTYISSDSTSAMAFWQRAVCQSMMNDFNASQGIDIQLKAARTLDDFNHAVSLNPSSAFLLYDRANFHVARKDFAHAIEDYTNAISIDPNLAEAYYNRGMTLLKSGDRKAGIADLSKAGELGLFDAYSVIRRFSEK</sequence>
<dbReference type="RefSeq" id="WP_126677485.1">
    <property type="nucleotide sequence ID" value="NZ_RYYU01000001.1"/>
</dbReference>
<keyword evidence="1" id="KW-0677">Repeat</keyword>
<dbReference type="InterPro" id="IPR011990">
    <property type="entry name" value="TPR-like_helical_dom_sf"/>
</dbReference>
<feature type="repeat" description="TPR" evidence="3">
    <location>
        <begin position="576"/>
        <end position="609"/>
    </location>
</feature>
<dbReference type="EMBL" id="RYYU01000001">
    <property type="protein sequence ID" value="RUL58381.1"/>
    <property type="molecule type" value="Genomic_DNA"/>
</dbReference>
<dbReference type="PANTHER" id="PTHR44858">
    <property type="entry name" value="TETRATRICOPEPTIDE REPEAT PROTEIN 6"/>
    <property type="match status" value="1"/>
</dbReference>
<name>A0A3S0P6W5_9BACT</name>
<dbReference type="OrthoDB" id="712930at2"/>
<evidence type="ECO:0000256" key="2">
    <source>
        <dbReference type="ARBA" id="ARBA00022803"/>
    </source>
</evidence>
<dbReference type="SUPFAM" id="SSF48452">
    <property type="entry name" value="TPR-like"/>
    <property type="match status" value="3"/>
</dbReference>